<protein>
    <submittedName>
        <fullName evidence="1">Uncharacterized protein</fullName>
    </submittedName>
</protein>
<organism evidence="1 2">
    <name type="scientific">Clitoria ternatea</name>
    <name type="common">Butterfly pea</name>
    <dbReference type="NCBI Taxonomy" id="43366"/>
    <lineage>
        <taxon>Eukaryota</taxon>
        <taxon>Viridiplantae</taxon>
        <taxon>Streptophyta</taxon>
        <taxon>Embryophyta</taxon>
        <taxon>Tracheophyta</taxon>
        <taxon>Spermatophyta</taxon>
        <taxon>Magnoliopsida</taxon>
        <taxon>eudicotyledons</taxon>
        <taxon>Gunneridae</taxon>
        <taxon>Pentapetalae</taxon>
        <taxon>rosids</taxon>
        <taxon>fabids</taxon>
        <taxon>Fabales</taxon>
        <taxon>Fabaceae</taxon>
        <taxon>Papilionoideae</taxon>
        <taxon>50 kb inversion clade</taxon>
        <taxon>NPAAA clade</taxon>
        <taxon>indigoferoid/millettioid clade</taxon>
        <taxon>Phaseoleae</taxon>
        <taxon>Clitoria</taxon>
    </lineage>
</organism>
<reference evidence="1 2" key="1">
    <citation type="submission" date="2024-01" db="EMBL/GenBank/DDBJ databases">
        <title>The genomes of 5 underutilized Papilionoideae crops provide insights into root nodulation and disease resistance.</title>
        <authorList>
            <person name="Yuan L."/>
        </authorList>
    </citation>
    <scope>NUCLEOTIDE SEQUENCE [LARGE SCALE GENOMIC DNA]</scope>
    <source>
        <strain evidence="1">LY-2023</strain>
        <tissue evidence="1">Leaf</tissue>
    </source>
</reference>
<gene>
    <name evidence="1" type="ORF">RJT34_30434</name>
</gene>
<dbReference type="Proteomes" id="UP001359559">
    <property type="component" value="Unassembled WGS sequence"/>
</dbReference>
<proteinExistence type="predicted"/>
<dbReference type="EMBL" id="JAYKXN010000008">
    <property type="protein sequence ID" value="KAK7262853.1"/>
    <property type="molecule type" value="Genomic_DNA"/>
</dbReference>
<accession>A0AAN9I0D9</accession>
<dbReference type="AlphaFoldDB" id="A0AAN9I0D9"/>
<evidence type="ECO:0000313" key="1">
    <source>
        <dbReference type="EMBL" id="KAK7262853.1"/>
    </source>
</evidence>
<name>A0AAN9I0D9_CLITE</name>
<comment type="caution">
    <text evidence="1">The sequence shown here is derived from an EMBL/GenBank/DDBJ whole genome shotgun (WGS) entry which is preliminary data.</text>
</comment>
<evidence type="ECO:0000313" key="2">
    <source>
        <dbReference type="Proteomes" id="UP001359559"/>
    </source>
</evidence>
<sequence length="72" mass="8465">MECFITYNNVNCAPSIFINFEWKLMLSYSVFDPLYFGINRAFGRSVRNTLRRLEFDLVGENTTHGISRPHML</sequence>
<keyword evidence="2" id="KW-1185">Reference proteome</keyword>